<dbReference type="Gene3D" id="3.40.50.2300">
    <property type="match status" value="3"/>
</dbReference>
<name>A0A9D1EL33_9FIRM</name>
<protein>
    <recommendedName>
        <fullName evidence="3">Periplasmic binding protein domain-containing protein</fullName>
    </recommendedName>
</protein>
<accession>A0A9D1EL33</accession>
<evidence type="ECO:0008006" key="3">
    <source>
        <dbReference type="Google" id="ProtNLM"/>
    </source>
</evidence>
<reference evidence="1" key="1">
    <citation type="submission" date="2020-10" db="EMBL/GenBank/DDBJ databases">
        <authorList>
            <person name="Gilroy R."/>
        </authorList>
    </citation>
    <scope>NUCLEOTIDE SEQUENCE</scope>
    <source>
        <strain evidence="1">ChiSxjej1B13-7041</strain>
    </source>
</reference>
<proteinExistence type="predicted"/>
<dbReference type="EMBL" id="DVHU01000081">
    <property type="protein sequence ID" value="HIR93559.1"/>
    <property type="molecule type" value="Genomic_DNA"/>
</dbReference>
<sequence length="301" mass="33269">MKKHRERIWILAGLILVGILFLLSSTDLILKEEQREIYTVAVILPEDGDALANYRRGIDQAASMENVDIYYETVYKTKAGYDYEAAALQTAEDNPEAVILLGADGGREGWLDRAGRNIPVVSLGGVQAYGQNSCRITADYRNQGELLAQSILEDSQPGERVIIYSRKWNEEGVLECAEGLESVLKIQGRETLRVADPGMVQGDKAAVLDVEAMSGLLQQEDAAERQLYGVGYTSEAVDAMTEGRIQALVLANEYDMGYLAVKSAVQMIDGKARRPVQKLESIRVRPQDVYGQYEAVLFPIS</sequence>
<organism evidence="1 2">
    <name type="scientific">Candidatus Egerieimonas intestinavium</name>
    <dbReference type="NCBI Taxonomy" id="2840777"/>
    <lineage>
        <taxon>Bacteria</taxon>
        <taxon>Bacillati</taxon>
        <taxon>Bacillota</taxon>
        <taxon>Clostridia</taxon>
        <taxon>Lachnospirales</taxon>
        <taxon>Lachnospiraceae</taxon>
        <taxon>Lachnospiraceae incertae sedis</taxon>
        <taxon>Candidatus Egerieimonas</taxon>
    </lineage>
</organism>
<reference evidence="1" key="2">
    <citation type="journal article" date="2021" name="PeerJ">
        <title>Extensive microbial diversity within the chicken gut microbiome revealed by metagenomics and culture.</title>
        <authorList>
            <person name="Gilroy R."/>
            <person name="Ravi A."/>
            <person name="Getino M."/>
            <person name="Pursley I."/>
            <person name="Horton D.L."/>
            <person name="Alikhan N.F."/>
            <person name="Baker D."/>
            <person name="Gharbi K."/>
            <person name="Hall N."/>
            <person name="Watson M."/>
            <person name="Adriaenssens E.M."/>
            <person name="Foster-Nyarko E."/>
            <person name="Jarju S."/>
            <person name="Secka A."/>
            <person name="Antonio M."/>
            <person name="Oren A."/>
            <person name="Chaudhuri R.R."/>
            <person name="La Ragione R."/>
            <person name="Hildebrand F."/>
            <person name="Pallen M.J."/>
        </authorList>
    </citation>
    <scope>NUCLEOTIDE SEQUENCE</scope>
    <source>
        <strain evidence="1">ChiSxjej1B13-7041</strain>
    </source>
</reference>
<evidence type="ECO:0000313" key="2">
    <source>
        <dbReference type="Proteomes" id="UP000886841"/>
    </source>
</evidence>
<dbReference type="SUPFAM" id="SSF53822">
    <property type="entry name" value="Periplasmic binding protein-like I"/>
    <property type="match status" value="1"/>
</dbReference>
<evidence type="ECO:0000313" key="1">
    <source>
        <dbReference type="EMBL" id="HIR93559.1"/>
    </source>
</evidence>
<gene>
    <name evidence="1" type="ORF">IAB98_09105</name>
</gene>
<comment type="caution">
    <text evidence="1">The sequence shown here is derived from an EMBL/GenBank/DDBJ whole genome shotgun (WGS) entry which is preliminary data.</text>
</comment>
<dbReference type="AlphaFoldDB" id="A0A9D1EL33"/>
<dbReference type="Proteomes" id="UP000886841">
    <property type="component" value="Unassembled WGS sequence"/>
</dbReference>
<dbReference type="InterPro" id="IPR028082">
    <property type="entry name" value="Peripla_BP_I"/>
</dbReference>